<keyword evidence="3" id="KW-1185">Reference proteome</keyword>
<evidence type="ECO:0000256" key="1">
    <source>
        <dbReference type="SAM" id="MobiDB-lite"/>
    </source>
</evidence>
<name>A0A9W9PF39_PENCI</name>
<feature type="region of interest" description="Disordered" evidence="1">
    <location>
        <begin position="1"/>
        <end position="32"/>
    </location>
</feature>
<protein>
    <submittedName>
        <fullName evidence="2">Uncharacterized protein</fullName>
    </submittedName>
</protein>
<reference evidence="2" key="1">
    <citation type="submission" date="2022-11" db="EMBL/GenBank/DDBJ databases">
        <authorList>
            <person name="Petersen C."/>
        </authorList>
    </citation>
    <scope>NUCLEOTIDE SEQUENCE</scope>
    <source>
        <strain evidence="2">IBT 23319</strain>
    </source>
</reference>
<dbReference type="GeneID" id="81379006"/>
<feature type="compositionally biased region" description="Basic and acidic residues" evidence="1">
    <location>
        <begin position="70"/>
        <end position="84"/>
    </location>
</feature>
<dbReference type="RefSeq" id="XP_056505596.1">
    <property type="nucleotide sequence ID" value="XM_056639839.1"/>
</dbReference>
<comment type="caution">
    <text evidence="2">The sequence shown here is derived from an EMBL/GenBank/DDBJ whole genome shotgun (WGS) entry which is preliminary data.</text>
</comment>
<dbReference type="AlphaFoldDB" id="A0A9W9PF39"/>
<feature type="region of interest" description="Disordered" evidence="1">
    <location>
        <begin position="70"/>
        <end position="95"/>
    </location>
</feature>
<sequence length="95" mass="10557">MLKIQVSEISPAITRTKSAPRRPSNPASQPVDHAAAAEQLFKDHSGNVLDRRWVPSLLSLFSMTFDDKNPFGHSEQRAAVDKHGQTAPNRGHTYH</sequence>
<reference evidence="2" key="2">
    <citation type="journal article" date="2023" name="IMA Fungus">
        <title>Comparative genomic study of the Penicillium genus elucidates a diverse pangenome and 15 lateral gene transfer events.</title>
        <authorList>
            <person name="Petersen C."/>
            <person name="Sorensen T."/>
            <person name="Nielsen M.R."/>
            <person name="Sondergaard T.E."/>
            <person name="Sorensen J.L."/>
            <person name="Fitzpatrick D.A."/>
            <person name="Frisvad J.C."/>
            <person name="Nielsen K.L."/>
        </authorList>
    </citation>
    <scope>NUCLEOTIDE SEQUENCE</scope>
    <source>
        <strain evidence="2">IBT 23319</strain>
    </source>
</reference>
<accession>A0A9W9PF39</accession>
<dbReference type="Proteomes" id="UP001147733">
    <property type="component" value="Unassembled WGS sequence"/>
</dbReference>
<organism evidence="2 3">
    <name type="scientific">Penicillium citrinum</name>
    <dbReference type="NCBI Taxonomy" id="5077"/>
    <lineage>
        <taxon>Eukaryota</taxon>
        <taxon>Fungi</taxon>
        <taxon>Dikarya</taxon>
        <taxon>Ascomycota</taxon>
        <taxon>Pezizomycotina</taxon>
        <taxon>Eurotiomycetes</taxon>
        <taxon>Eurotiomycetidae</taxon>
        <taxon>Eurotiales</taxon>
        <taxon>Aspergillaceae</taxon>
        <taxon>Penicillium</taxon>
    </lineage>
</organism>
<proteinExistence type="predicted"/>
<gene>
    <name evidence="2" type="ORF">N7469_000919</name>
</gene>
<evidence type="ECO:0000313" key="2">
    <source>
        <dbReference type="EMBL" id="KAJ5242592.1"/>
    </source>
</evidence>
<dbReference type="EMBL" id="JAPQKT010000001">
    <property type="protein sequence ID" value="KAJ5242592.1"/>
    <property type="molecule type" value="Genomic_DNA"/>
</dbReference>
<evidence type="ECO:0000313" key="3">
    <source>
        <dbReference type="Proteomes" id="UP001147733"/>
    </source>
</evidence>